<evidence type="ECO:0000313" key="7">
    <source>
        <dbReference type="EMBL" id="EFA82868.1"/>
    </source>
</evidence>
<dbReference type="InParanoid" id="D3B698"/>
<dbReference type="STRING" id="670386.D3B698"/>
<dbReference type="GO" id="GO:0003755">
    <property type="term" value="F:peptidyl-prolyl cis-trans isomerase activity"/>
    <property type="evidence" value="ECO:0007669"/>
    <property type="project" value="UniProtKB-KW"/>
</dbReference>
<dbReference type="PANTHER" id="PTHR10516:SF443">
    <property type="entry name" value="FK506-BINDING PROTEIN 59-RELATED"/>
    <property type="match status" value="1"/>
</dbReference>
<dbReference type="PANTHER" id="PTHR10516">
    <property type="entry name" value="PEPTIDYL-PROLYL CIS-TRANS ISOMERASE"/>
    <property type="match status" value="1"/>
</dbReference>
<dbReference type="Proteomes" id="UP000001396">
    <property type="component" value="Unassembled WGS sequence"/>
</dbReference>
<evidence type="ECO:0000256" key="4">
    <source>
        <dbReference type="ARBA" id="ARBA00023235"/>
    </source>
</evidence>
<gene>
    <name evidence="7" type="ORF">PPL_03646</name>
</gene>
<dbReference type="EMBL" id="ADBJ01000017">
    <property type="protein sequence ID" value="EFA82868.1"/>
    <property type="molecule type" value="Genomic_DNA"/>
</dbReference>
<dbReference type="AlphaFoldDB" id="D3B698"/>
<evidence type="ECO:0000256" key="2">
    <source>
        <dbReference type="ARBA" id="ARBA00013194"/>
    </source>
</evidence>
<dbReference type="RefSeq" id="XP_020434985.1">
    <property type="nucleotide sequence ID" value="XM_020574571.1"/>
</dbReference>
<evidence type="ECO:0000256" key="1">
    <source>
        <dbReference type="ARBA" id="ARBA00000971"/>
    </source>
</evidence>
<evidence type="ECO:0000256" key="3">
    <source>
        <dbReference type="ARBA" id="ARBA00023110"/>
    </source>
</evidence>
<organism evidence="7 8">
    <name type="scientific">Heterostelium pallidum (strain ATCC 26659 / Pp 5 / PN500)</name>
    <name type="common">Cellular slime mold</name>
    <name type="synonym">Polysphondylium pallidum</name>
    <dbReference type="NCBI Taxonomy" id="670386"/>
    <lineage>
        <taxon>Eukaryota</taxon>
        <taxon>Amoebozoa</taxon>
        <taxon>Evosea</taxon>
        <taxon>Eumycetozoa</taxon>
        <taxon>Dictyostelia</taxon>
        <taxon>Acytosteliales</taxon>
        <taxon>Acytosteliaceae</taxon>
        <taxon>Heterostelium</taxon>
    </lineage>
</organism>
<accession>D3B698</accession>
<dbReference type="Pfam" id="PF00254">
    <property type="entry name" value="FKBP_C"/>
    <property type="match status" value="1"/>
</dbReference>
<dbReference type="PROSITE" id="PS50059">
    <property type="entry name" value="FKBP_PPIASE"/>
    <property type="match status" value="1"/>
</dbReference>
<keyword evidence="8" id="KW-1185">Reference proteome</keyword>
<reference evidence="7 8" key="1">
    <citation type="journal article" date="2011" name="Genome Res.">
        <title>Phylogeny-wide analysis of social amoeba genomes highlights ancient origins for complex intercellular communication.</title>
        <authorList>
            <person name="Heidel A.J."/>
            <person name="Lawal H.M."/>
            <person name="Felder M."/>
            <person name="Schilde C."/>
            <person name="Helps N.R."/>
            <person name="Tunggal B."/>
            <person name="Rivero F."/>
            <person name="John U."/>
            <person name="Schleicher M."/>
            <person name="Eichinger L."/>
            <person name="Platzer M."/>
            <person name="Noegel A.A."/>
            <person name="Schaap P."/>
            <person name="Gloeckner G."/>
        </authorList>
    </citation>
    <scope>NUCLEOTIDE SEQUENCE [LARGE SCALE GENOMIC DNA]</scope>
    <source>
        <strain evidence="8">ATCC 26659 / Pp 5 / PN500</strain>
    </source>
</reference>
<dbReference type="Gene3D" id="3.10.50.40">
    <property type="match status" value="1"/>
</dbReference>
<dbReference type="InterPro" id="IPR001179">
    <property type="entry name" value="PPIase_FKBP_dom"/>
</dbReference>
<comment type="catalytic activity">
    <reaction evidence="1 5">
        <text>[protein]-peptidylproline (omega=180) = [protein]-peptidylproline (omega=0)</text>
        <dbReference type="Rhea" id="RHEA:16237"/>
        <dbReference type="Rhea" id="RHEA-COMP:10747"/>
        <dbReference type="Rhea" id="RHEA-COMP:10748"/>
        <dbReference type="ChEBI" id="CHEBI:83833"/>
        <dbReference type="ChEBI" id="CHEBI:83834"/>
        <dbReference type="EC" id="5.2.1.8"/>
    </reaction>
</comment>
<proteinExistence type="predicted"/>
<keyword evidence="4 5" id="KW-0413">Isomerase</keyword>
<evidence type="ECO:0000259" key="6">
    <source>
        <dbReference type="PROSITE" id="PS50059"/>
    </source>
</evidence>
<evidence type="ECO:0000313" key="8">
    <source>
        <dbReference type="Proteomes" id="UP000001396"/>
    </source>
</evidence>
<feature type="domain" description="PPIase FKBP-type" evidence="6">
    <location>
        <begin position="11"/>
        <end position="67"/>
    </location>
</feature>
<dbReference type="SUPFAM" id="SSF54534">
    <property type="entry name" value="FKBP-like"/>
    <property type="match status" value="1"/>
</dbReference>
<protein>
    <recommendedName>
        <fullName evidence="2 5">peptidylprolyl isomerase</fullName>
        <ecNumber evidence="2 5">5.2.1.8</ecNumber>
    </recommendedName>
</protein>
<dbReference type="OMA" id="LPSGEMF"/>
<name>D3B698_HETP5</name>
<sequence length="67" mass="7295">MPGNGSKPVKGNSVTVHYTGKLTNGSVFDSSHKRNTPFNFTLGIGQVIRGWDEGVLQVCIYNLTNNK</sequence>
<dbReference type="GeneID" id="31359133"/>
<dbReference type="EC" id="5.2.1.8" evidence="2 5"/>
<dbReference type="InterPro" id="IPR046357">
    <property type="entry name" value="PPIase_dom_sf"/>
</dbReference>
<dbReference type="InterPro" id="IPR050689">
    <property type="entry name" value="FKBP-type_PPIase"/>
</dbReference>
<comment type="caution">
    <text evidence="7">The sequence shown here is derived from an EMBL/GenBank/DDBJ whole genome shotgun (WGS) entry which is preliminary data.</text>
</comment>
<evidence type="ECO:0000256" key="5">
    <source>
        <dbReference type="PROSITE-ProRule" id="PRU00277"/>
    </source>
</evidence>
<keyword evidence="3 5" id="KW-0697">Rotamase</keyword>